<accession>A0A840XVX7</accession>
<proteinExistence type="predicted"/>
<dbReference type="Pfam" id="PF07702">
    <property type="entry name" value="UTRA"/>
    <property type="match status" value="1"/>
</dbReference>
<dbReference type="RefSeq" id="WP_184480272.1">
    <property type="nucleotide sequence ID" value="NZ_JAAEDJ010000084.1"/>
</dbReference>
<keyword evidence="6" id="KW-1185">Reference proteome</keyword>
<dbReference type="GO" id="GO:0003700">
    <property type="term" value="F:DNA-binding transcription factor activity"/>
    <property type="evidence" value="ECO:0007669"/>
    <property type="project" value="InterPro"/>
</dbReference>
<evidence type="ECO:0000313" key="5">
    <source>
        <dbReference type="EMBL" id="MBB5688011.1"/>
    </source>
</evidence>
<keyword evidence="3" id="KW-0804">Transcription</keyword>
<dbReference type="PANTHER" id="PTHR44846:SF16">
    <property type="entry name" value="TRANSCRIPTIONAL REGULATOR PHNF-RELATED"/>
    <property type="match status" value="1"/>
</dbReference>
<dbReference type="CDD" id="cd07377">
    <property type="entry name" value="WHTH_GntR"/>
    <property type="match status" value="1"/>
</dbReference>
<gene>
    <name evidence="5" type="ORF">FHS88_000121</name>
</gene>
<dbReference type="InterPro" id="IPR028978">
    <property type="entry name" value="Chorismate_lyase_/UTRA_dom_sf"/>
</dbReference>
<dbReference type="Gene3D" id="3.40.1410.10">
    <property type="entry name" value="Chorismate lyase-like"/>
    <property type="match status" value="1"/>
</dbReference>
<evidence type="ECO:0000256" key="2">
    <source>
        <dbReference type="ARBA" id="ARBA00023125"/>
    </source>
</evidence>
<evidence type="ECO:0000256" key="3">
    <source>
        <dbReference type="ARBA" id="ARBA00023163"/>
    </source>
</evidence>
<dbReference type="InterPro" id="IPR000524">
    <property type="entry name" value="Tscrpt_reg_HTH_GntR"/>
</dbReference>
<dbReference type="PANTHER" id="PTHR44846">
    <property type="entry name" value="MANNOSYL-D-GLYCERATE TRANSPORT/METABOLISM SYSTEM REPRESSOR MNGR-RELATED"/>
    <property type="match status" value="1"/>
</dbReference>
<feature type="domain" description="HTH gntR-type" evidence="4">
    <location>
        <begin position="2"/>
        <end position="70"/>
    </location>
</feature>
<dbReference type="SMART" id="SM00866">
    <property type="entry name" value="UTRA"/>
    <property type="match status" value="1"/>
</dbReference>
<dbReference type="GO" id="GO:0003677">
    <property type="term" value="F:DNA binding"/>
    <property type="evidence" value="ECO:0007669"/>
    <property type="project" value="UniProtKB-KW"/>
</dbReference>
<dbReference type="InterPro" id="IPR036390">
    <property type="entry name" value="WH_DNA-bd_sf"/>
</dbReference>
<sequence length="229" mass="25517">MTATYREIKADILGRITRGEWKPGSPIPAERELAEAYGSARATVNRAMRELAEDGIIERKRKAGSRVRLAPLRQARFDIPLVRREIEDQGAAYRYALVQSEVGRAPDWVRARMGLPAGAKVRHVVCLHFADAAPYQHEDRWINLAVLPQARDADFSASGPNEWLVAHVPFTEAEISISATAADAGLAAHLACAPGDPLLQIERCTRWNGRAVTFVRLVHHRGHRMTARY</sequence>
<evidence type="ECO:0000256" key="1">
    <source>
        <dbReference type="ARBA" id="ARBA00023015"/>
    </source>
</evidence>
<dbReference type="Proteomes" id="UP000562254">
    <property type="component" value="Unassembled WGS sequence"/>
</dbReference>
<keyword evidence="1" id="KW-0805">Transcription regulation</keyword>
<dbReference type="Pfam" id="PF00392">
    <property type="entry name" value="GntR"/>
    <property type="match status" value="1"/>
</dbReference>
<comment type="caution">
    <text evidence="5">The sequence shown here is derived from an EMBL/GenBank/DDBJ whole genome shotgun (WGS) entry which is preliminary data.</text>
</comment>
<dbReference type="InterPro" id="IPR036388">
    <property type="entry name" value="WH-like_DNA-bd_sf"/>
</dbReference>
<dbReference type="SUPFAM" id="SSF46785">
    <property type="entry name" value="Winged helix' DNA-binding domain"/>
    <property type="match status" value="1"/>
</dbReference>
<dbReference type="PROSITE" id="PS50949">
    <property type="entry name" value="HTH_GNTR"/>
    <property type="match status" value="1"/>
</dbReference>
<keyword evidence="2" id="KW-0238">DNA-binding</keyword>
<reference evidence="5 6" key="1">
    <citation type="submission" date="2020-08" db="EMBL/GenBank/DDBJ databases">
        <title>Genomic Encyclopedia of Type Strains, Phase IV (KMG-IV): sequencing the most valuable type-strain genomes for metagenomic binning, comparative biology and taxonomic classification.</title>
        <authorList>
            <person name="Goeker M."/>
        </authorList>
    </citation>
    <scope>NUCLEOTIDE SEQUENCE [LARGE SCALE GENOMIC DNA]</scope>
    <source>
        <strain evidence="5 6">DSM 25895</strain>
    </source>
</reference>
<dbReference type="PRINTS" id="PR00035">
    <property type="entry name" value="HTHGNTR"/>
</dbReference>
<protein>
    <submittedName>
        <fullName evidence="5">GntR family histidine utilization transcriptional repressor</fullName>
    </submittedName>
</protein>
<dbReference type="InterPro" id="IPR050679">
    <property type="entry name" value="Bact_HTH_transcr_reg"/>
</dbReference>
<evidence type="ECO:0000313" key="6">
    <source>
        <dbReference type="Proteomes" id="UP000562254"/>
    </source>
</evidence>
<evidence type="ECO:0000259" key="4">
    <source>
        <dbReference type="PROSITE" id="PS50949"/>
    </source>
</evidence>
<name>A0A840XVX7_9PROT</name>
<dbReference type="InterPro" id="IPR011663">
    <property type="entry name" value="UTRA"/>
</dbReference>
<dbReference type="SUPFAM" id="SSF64288">
    <property type="entry name" value="Chorismate lyase-like"/>
    <property type="match status" value="1"/>
</dbReference>
<dbReference type="SMART" id="SM00345">
    <property type="entry name" value="HTH_GNTR"/>
    <property type="match status" value="1"/>
</dbReference>
<dbReference type="EMBL" id="JACIJE010000001">
    <property type="protein sequence ID" value="MBB5688011.1"/>
    <property type="molecule type" value="Genomic_DNA"/>
</dbReference>
<dbReference type="Gene3D" id="1.10.10.10">
    <property type="entry name" value="Winged helix-like DNA-binding domain superfamily/Winged helix DNA-binding domain"/>
    <property type="match status" value="1"/>
</dbReference>
<organism evidence="5 6">
    <name type="scientific">Neoroseomonas alkaliterrae</name>
    <dbReference type="NCBI Taxonomy" id="1452450"/>
    <lineage>
        <taxon>Bacteria</taxon>
        <taxon>Pseudomonadati</taxon>
        <taxon>Pseudomonadota</taxon>
        <taxon>Alphaproteobacteria</taxon>
        <taxon>Acetobacterales</taxon>
        <taxon>Acetobacteraceae</taxon>
        <taxon>Neoroseomonas</taxon>
    </lineage>
</organism>
<dbReference type="AlphaFoldDB" id="A0A840XVX7"/>